<dbReference type="PROSITE" id="PS01124">
    <property type="entry name" value="HTH_ARAC_FAMILY_2"/>
    <property type="match status" value="1"/>
</dbReference>
<dbReference type="PANTHER" id="PTHR43280:SF29">
    <property type="entry name" value="ARAC-FAMILY TRANSCRIPTIONAL REGULATOR"/>
    <property type="match status" value="1"/>
</dbReference>
<dbReference type="Pfam" id="PF12833">
    <property type="entry name" value="HTH_18"/>
    <property type="match status" value="1"/>
</dbReference>
<keyword evidence="3" id="KW-0804">Transcription</keyword>
<feature type="transmembrane region" description="Helical" evidence="5">
    <location>
        <begin position="155"/>
        <end position="175"/>
    </location>
</feature>
<keyword evidence="5" id="KW-1133">Transmembrane helix</keyword>
<accession>A0A2T0VXE9</accession>
<keyword evidence="2 7" id="KW-0238">DNA-binding</keyword>
<dbReference type="Proteomes" id="UP000238007">
    <property type="component" value="Unassembled WGS sequence"/>
</dbReference>
<dbReference type="InterPro" id="IPR009057">
    <property type="entry name" value="Homeodomain-like_sf"/>
</dbReference>
<proteinExistence type="predicted"/>
<dbReference type="SUPFAM" id="SSF46689">
    <property type="entry name" value="Homeodomain-like"/>
    <property type="match status" value="1"/>
</dbReference>
<gene>
    <name evidence="7" type="ORF">CLV80_108142</name>
</gene>
<feature type="domain" description="HTH araC/xylS-type" evidence="6">
    <location>
        <begin position="232"/>
        <end position="337"/>
    </location>
</feature>
<feature type="transmembrane region" description="Helical" evidence="5">
    <location>
        <begin position="187"/>
        <end position="205"/>
    </location>
</feature>
<dbReference type="GO" id="GO:0003700">
    <property type="term" value="F:DNA-binding transcription factor activity"/>
    <property type="evidence" value="ECO:0007669"/>
    <property type="project" value="InterPro"/>
</dbReference>
<evidence type="ECO:0000256" key="3">
    <source>
        <dbReference type="ARBA" id="ARBA00023163"/>
    </source>
</evidence>
<reference evidence="7 8" key="1">
    <citation type="submission" date="2018-03" db="EMBL/GenBank/DDBJ databases">
        <title>Genomic Encyclopedia of Archaeal and Bacterial Type Strains, Phase II (KMG-II): from individual species to whole genera.</title>
        <authorList>
            <person name="Goeker M."/>
        </authorList>
    </citation>
    <scope>NUCLEOTIDE SEQUENCE [LARGE SCALE GENOMIC DNA]</scope>
    <source>
        <strain evidence="7 8">DSM 101533</strain>
    </source>
</reference>
<feature type="transmembrane region" description="Helical" evidence="5">
    <location>
        <begin position="116"/>
        <end position="134"/>
    </location>
</feature>
<feature type="region of interest" description="Disordered" evidence="4">
    <location>
        <begin position="335"/>
        <end position="366"/>
    </location>
</feature>
<dbReference type="EMBL" id="PVTP01000008">
    <property type="protein sequence ID" value="PRY76678.1"/>
    <property type="molecule type" value="Genomic_DNA"/>
</dbReference>
<evidence type="ECO:0000259" key="6">
    <source>
        <dbReference type="PROSITE" id="PS01124"/>
    </source>
</evidence>
<protein>
    <submittedName>
        <fullName evidence="7">AraC-like DNA-binding protein</fullName>
    </submittedName>
</protein>
<feature type="transmembrane region" description="Helical" evidence="5">
    <location>
        <begin position="6"/>
        <end position="25"/>
    </location>
</feature>
<evidence type="ECO:0000256" key="5">
    <source>
        <dbReference type="SAM" id="Phobius"/>
    </source>
</evidence>
<evidence type="ECO:0000313" key="7">
    <source>
        <dbReference type="EMBL" id="PRY76678.1"/>
    </source>
</evidence>
<feature type="transmembrane region" description="Helical" evidence="5">
    <location>
        <begin position="32"/>
        <end position="53"/>
    </location>
</feature>
<dbReference type="PANTHER" id="PTHR43280">
    <property type="entry name" value="ARAC-FAMILY TRANSCRIPTIONAL REGULATOR"/>
    <property type="match status" value="1"/>
</dbReference>
<feature type="transmembrane region" description="Helical" evidence="5">
    <location>
        <begin position="59"/>
        <end position="77"/>
    </location>
</feature>
<organism evidence="7 8">
    <name type="scientific">Yoonia maritima</name>
    <dbReference type="NCBI Taxonomy" id="1435347"/>
    <lineage>
        <taxon>Bacteria</taxon>
        <taxon>Pseudomonadati</taxon>
        <taxon>Pseudomonadota</taxon>
        <taxon>Alphaproteobacteria</taxon>
        <taxon>Rhodobacterales</taxon>
        <taxon>Paracoccaceae</taxon>
        <taxon>Yoonia</taxon>
    </lineage>
</organism>
<keyword evidence="5" id="KW-0472">Membrane</keyword>
<feature type="transmembrane region" description="Helical" evidence="5">
    <location>
        <begin position="89"/>
        <end position="110"/>
    </location>
</feature>
<keyword evidence="8" id="KW-1185">Reference proteome</keyword>
<dbReference type="InterPro" id="IPR018060">
    <property type="entry name" value="HTH_AraC"/>
</dbReference>
<dbReference type="GO" id="GO:0043565">
    <property type="term" value="F:sequence-specific DNA binding"/>
    <property type="evidence" value="ECO:0007669"/>
    <property type="project" value="InterPro"/>
</dbReference>
<keyword evidence="1" id="KW-0805">Transcription regulation</keyword>
<evidence type="ECO:0000313" key="8">
    <source>
        <dbReference type="Proteomes" id="UP000238007"/>
    </source>
</evidence>
<dbReference type="SMART" id="SM00342">
    <property type="entry name" value="HTH_ARAC"/>
    <property type="match status" value="1"/>
</dbReference>
<dbReference type="RefSeq" id="WP_106358320.1">
    <property type="nucleotide sequence ID" value="NZ_PVTP01000008.1"/>
</dbReference>
<sequence length="366" mass="40782">MIFFPLPFLTAFFLIYILLHLSRYVGRGLPTLVLITIAAYALQSVLLGLHWGLGTIPPNVIISFANILPPLTWLALNQMAGRIDYKKRLLVVAGIVLLLVALNTAFALGYTSQLDLIAIANYTIFGAHLMWLGSRRDLDWFSSRPLNAILPIQRAFLIAATLLIISACVDALVMADIQMNDSQISSALIGYSNLTLLVILSFVFLRSGTNTSFKATSARVVAPVSDDQISAQDILDRLDAEMSENHLYRSESLTLDQIARRIRIPYRQVSVAVNSVRAMNIPQYVNSFRIQDACRILEETDTPVTEIVFEVGFTTKSNFNREFHRVTGFTPSAWRARARSRNVPQRAPQATGKSGKKNHFHSDQTA</sequence>
<evidence type="ECO:0000256" key="2">
    <source>
        <dbReference type="ARBA" id="ARBA00023125"/>
    </source>
</evidence>
<evidence type="ECO:0000256" key="4">
    <source>
        <dbReference type="SAM" id="MobiDB-lite"/>
    </source>
</evidence>
<dbReference type="OrthoDB" id="345413at2"/>
<evidence type="ECO:0000256" key="1">
    <source>
        <dbReference type="ARBA" id="ARBA00023015"/>
    </source>
</evidence>
<dbReference type="Gene3D" id="1.10.10.60">
    <property type="entry name" value="Homeodomain-like"/>
    <property type="match status" value="1"/>
</dbReference>
<keyword evidence="5" id="KW-0812">Transmembrane</keyword>
<name>A0A2T0VXE9_9RHOB</name>
<comment type="caution">
    <text evidence="7">The sequence shown here is derived from an EMBL/GenBank/DDBJ whole genome shotgun (WGS) entry which is preliminary data.</text>
</comment>
<dbReference type="AlphaFoldDB" id="A0A2T0VXE9"/>